<dbReference type="InterPro" id="IPR014710">
    <property type="entry name" value="RmlC-like_jellyroll"/>
</dbReference>
<accession>A0AA38H8E4</accession>
<evidence type="ECO:0000313" key="1">
    <source>
        <dbReference type="EMBL" id="KAI9635763.1"/>
    </source>
</evidence>
<dbReference type="RefSeq" id="XP_052945540.1">
    <property type="nucleotide sequence ID" value="XM_053087137.1"/>
</dbReference>
<sequence>MSSPHTGSTWPAPVRRIVTSHLPSSTPGSSVNQTTDLVPLRPVLSGAAVVPLHSSLGCPTTSTPYLSSEDITAAMDRVPGVLMPNGVNCQMTDLKPGFQVPMHRTNSVDYNIVTGGSVWHITPTGKKGADGTDEEERVLVRVGEVVVQRGTLHAWEAGPEGARWVCVVIAALPVEIDGKSLEEVAFA</sequence>
<dbReference type="GeneID" id="77726338"/>
<dbReference type="InterPro" id="IPR047142">
    <property type="entry name" value="OryJ/VirC-like"/>
</dbReference>
<reference evidence="1" key="1">
    <citation type="journal article" date="2022" name="G3 (Bethesda)">
        <title>High quality genome of the basidiomycete yeast Dioszegia hungarica PDD-24b-2 isolated from cloud water.</title>
        <authorList>
            <person name="Jarrige D."/>
            <person name="Haridas S."/>
            <person name="Bleykasten-Grosshans C."/>
            <person name="Joly M."/>
            <person name="Nadalig T."/>
            <person name="Sancelme M."/>
            <person name="Vuilleumier S."/>
            <person name="Grigoriev I.V."/>
            <person name="Amato P."/>
            <person name="Bringel F."/>
        </authorList>
    </citation>
    <scope>NUCLEOTIDE SEQUENCE</scope>
    <source>
        <strain evidence="1">PDD-24b-2</strain>
    </source>
</reference>
<keyword evidence="2" id="KW-1185">Reference proteome</keyword>
<comment type="caution">
    <text evidence="1">The sequence shown here is derived from an EMBL/GenBank/DDBJ whole genome shotgun (WGS) entry which is preliminary data.</text>
</comment>
<gene>
    <name evidence="1" type="ORF">MKK02DRAFT_26075</name>
</gene>
<evidence type="ECO:0000313" key="2">
    <source>
        <dbReference type="Proteomes" id="UP001164286"/>
    </source>
</evidence>
<dbReference type="EMBL" id="JAKWFO010000005">
    <property type="protein sequence ID" value="KAI9635763.1"/>
    <property type="molecule type" value="Genomic_DNA"/>
</dbReference>
<proteinExistence type="predicted"/>
<dbReference type="PANTHER" id="PTHR36156">
    <property type="entry name" value="SLR2101 PROTEIN"/>
    <property type="match status" value="1"/>
</dbReference>
<dbReference type="SUPFAM" id="SSF51182">
    <property type="entry name" value="RmlC-like cupins"/>
    <property type="match status" value="1"/>
</dbReference>
<dbReference type="InterPro" id="IPR011051">
    <property type="entry name" value="RmlC_Cupin_sf"/>
</dbReference>
<dbReference type="Gene3D" id="2.60.120.10">
    <property type="entry name" value="Jelly Rolls"/>
    <property type="match status" value="1"/>
</dbReference>
<dbReference type="Proteomes" id="UP001164286">
    <property type="component" value="Unassembled WGS sequence"/>
</dbReference>
<name>A0AA38H8E4_9TREE</name>
<organism evidence="1 2">
    <name type="scientific">Dioszegia hungarica</name>
    <dbReference type="NCBI Taxonomy" id="4972"/>
    <lineage>
        <taxon>Eukaryota</taxon>
        <taxon>Fungi</taxon>
        <taxon>Dikarya</taxon>
        <taxon>Basidiomycota</taxon>
        <taxon>Agaricomycotina</taxon>
        <taxon>Tremellomycetes</taxon>
        <taxon>Tremellales</taxon>
        <taxon>Bulleribasidiaceae</taxon>
        <taxon>Dioszegia</taxon>
    </lineage>
</organism>
<dbReference type="PANTHER" id="PTHR36156:SF2">
    <property type="entry name" value="CUPIN TYPE-2 DOMAIN-CONTAINING PROTEIN"/>
    <property type="match status" value="1"/>
</dbReference>
<protein>
    <submittedName>
        <fullName evidence="1">Uncharacterized protein</fullName>
    </submittedName>
</protein>
<dbReference type="AlphaFoldDB" id="A0AA38H8E4"/>